<dbReference type="AlphaFoldDB" id="A0A3S3BWB3"/>
<feature type="domain" description="Acyl-CoA dehydrogenase/oxidase C-terminal" evidence="8">
    <location>
        <begin position="231"/>
        <end position="379"/>
    </location>
</feature>
<dbReference type="SUPFAM" id="SSF47203">
    <property type="entry name" value="Acyl-CoA dehydrogenase C-terminal domain-like"/>
    <property type="match status" value="1"/>
</dbReference>
<dbReference type="PANTHER" id="PTHR43884:SF12">
    <property type="entry name" value="ISOVALERYL-COA DEHYDROGENASE, MITOCHONDRIAL-RELATED"/>
    <property type="match status" value="1"/>
</dbReference>
<dbReference type="RefSeq" id="WP_127915218.1">
    <property type="nucleotide sequence ID" value="NZ_RKLP01000002.1"/>
</dbReference>
<evidence type="ECO:0000256" key="7">
    <source>
        <dbReference type="RuleBase" id="RU362125"/>
    </source>
</evidence>
<evidence type="ECO:0000256" key="5">
    <source>
        <dbReference type="ARBA" id="ARBA00023002"/>
    </source>
</evidence>
<evidence type="ECO:0000259" key="9">
    <source>
        <dbReference type="Pfam" id="PF02770"/>
    </source>
</evidence>
<dbReference type="InterPro" id="IPR009100">
    <property type="entry name" value="AcylCoA_DH/oxidase_NM_dom_sf"/>
</dbReference>
<keyword evidence="5 7" id="KW-0560">Oxidoreductase</keyword>
<evidence type="ECO:0000256" key="4">
    <source>
        <dbReference type="ARBA" id="ARBA00022827"/>
    </source>
</evidence>
<keyword evidence="4 7" id="KW-0274">FAD</keyword>
<comment type="catalytic activity">
    <reaction evidence="6">
        <text>a 2,3-saturated acyl-CoA + A = a 2,3-dehydroacyl-CoA + AH2</text>
        <dbReference type="Rhea" id="RHEA:48608"/>
        <dbReference type="ChEBI" id="CHEBI:13193"/>
        <dbReference type="ChEBI" id="CHEBI:17499"/>
        <dbReference type="ChEBI" id="CHEBI:60015"/>
        <dbReference type="ChEBI" id="CHEBI:65111"/>
    </reaction>
</comment>
<dbReference type="InterPro" id="IPR006089">
    <property type="entry name" value="Acyl-CoA_DH_CS"/>
</dbReference>
<evidence type="ECO:0000259" key="8">
    <source>
        <dbReference type="Pfam" id="PF00441"/>
    </source>
</evidence>
<keyword evidence="12" id="KW-1185">Reference proteome</keyword>
<evidence type="ECO:0000313" key="11">
    <source>
        <dbReference type="EMBL" id="RVW10775.1"/>
    </source>
</evidence>
<organism evidence="11 12">
    <name type="scientific">Prescottella agglutinans</name>
    <dbReference type="NCBI Taxonomy" id="1644129"/>
    <lineage>
        <taxon>Bacteria</taxon>
        <taxon>Bacillati</taxon>
        <taxon>Actinomycetota</taxon>
        <taxon>Actinomycetes</taxon>
        <taxon>Mycobacteriales</taxon>
        <taxon>Nocardiaceae</taxon>
        <taxon>Prescottella</taxon>
    </lineage>
</organism>
<sequence>MKRAIFTEDHEQFRASVRDFLARDVVPNVESYAENRLIPREVWHEAGKQGILGLEIPEVYGGGEAGDYRFNAVATEELSAVNAALGSAFGIHFDIVTPYVVDLASENQKQQWLPRMAAGEAVAAIGMTEPSGGSDLANLKSSAVRDGSDWILNGAKTFITNGYTADVVVVAARTDPTKRSKGISLFLVDASLPGFERGRKLDKVGQPEADTAELFFDDVRLPADALLGEPGMGFVAMMERLPQERIGAAVANIAHAKQILLETIEYVKERKAFGSSIGSFQHNKFLLAELVTKIEVAEAYIDAAVAEHSNSGLSAVDAAKAKWWSAQVQNEVLDHCVQLHGGYGYMREYRVARAWMDARVTKIWAGSNEIMKEIIGRDLAL</sequence>
<evidence type="ECO:0000256" key="3">
    <source>
        <dbReference type="ARBA" id="ARBA00022630"/>
    </source>
</evidence>
<proteinExistence type="inferred from homology"/>
<reference evidence="11 12" key="1">
    <citation type="submission" date="2018-11" db="EMBL/GenBank/DDBJ databases">
        <title>Rhodococcus spongicola sp. nov. and Rhodococcus xishaensis sp. nov. from marine sponges.</title>
        <authorList>
            <person name="Li L."/>
            <person name="Lin H.W."/>
        </authorList>
    </citation>
    <scope>NUCLEOTIDE SEQUENCE [LARGE SCALE GENOMIC DNA]</scope>
    <source>
        <strain evidence="11 12">CCTCC AB2014297</strain>
    </source>
</reference>
<dbReference type="PROSITE" id="PS00073">
    <property type="entry name" value="ACYL_COA_DH_2"/>
    <property type="match status" value="1"/>
</dbReference>
<feature type="domain" description="Acyl-CoA dehydrogenase/oxidase N-terminal" evidence="10">
    <location>
        <begin position="7"/>
        <end position="120"/>
    </location>
</feature>
<dbReference type="InterPro" id="IPR036250">
    <property type="entry name" value="AcylCo_DH-like_C"/>
</dbReference>
<evidence type="ECO:0000259" key="10">
    <source>
        <dbReference type="Pfam" id="PF02771"/>
    </source>
</evidence>
<dbReference type="Gene3D" id="1.20.140.10">
    <property type="entry name" value="Butyryl-CoA Dehydrogenase, subunit A, domain 3"/>
    <property type="match status" value="1"/>
</dbReference>
<dbReference type="FunFam" id="2.40.110.10:FF:000002">
    <property type="entry name" value="Acyl-CoA dehydrogenase fadE12"/>
    <property type="match status" value="1"/>
</dbReference>
<accession>A0A3S3BWB3</accession>
<dbReference type="FunFam" id="1.10.540.10:FF:000026">
    <property type="entry name" value="Acyl-CoA dehydrogenase medium chain"/>
    <property type="match status" value="1"/>
</dbReference>
<dbReference type="InterPro" id="IPR046373">
    <property type="entry name" value="Acyl-CoA_Oxase/DH_mid-dom_sf"/>
</dbReference>
<feature type="domain" description="Acyl-CoA oxidase/dehydrogenase middle" evidence="9">
    <location>
        <begin position="124"/>
        <end position="219"/>
    </location>
</feature>
<evidence type="ECO:0000313" key="12">
    <source>
        <dbReference type="Proteomes" id="UP000286208"/>
    </source>
</evidence>
<dbReference type="Pfam" id="PF00441">
    <property type="entry name" value="Acyl-CoA_dh_1"/>
    <property type="match status" value="1"/>
</dbReference>
<dbReference type="Gene3D" id="2.40.110.10">
    <property type="entry name" value="Butyryl-CoA Dehydrogenase, subunit A, domain 2"/>
    <property type="match status" value="1"/>
</dbReference>
<dbReference type="InterPro" id="IPR006091">
    <property type="entry name" value="Acyl-CoA_Oxase/DH_mid-dom"/>
</dbReference>
<comment type="similarity">
    <text evidence="2 7">Belongs to the acyl-CoA dehydrogenase family.</text>
</comment>
<dbReference type="OrthoDB" id="8876745at2"/>
<dbReference type="PANTHER" id="PTHR43884">
    <property type="entry name" value="ACYL-COA DEHYDROGENASE"/>
    <property type="match status" value="1"/>
</dbReference>
<dbReference type="Proteomes" id="UP000286208">
    <property type="component" value="Unassembled WGS sequence"/>
</dbReference>
<dbReference type="EMBL" id="RKLP01000002">
    <property type="protein sequence ID" value="RVW10775.1"/>
    <property type="molecule type" value="Genomic_DNA"/>
</dbReference>
<dbReference type="InterPro" id="IPR037069">
    <property type="entry name" value="AcylCoA_DH/ox_N_sf"/>
</dbReference>
<dbReference type="Gene3D" id="1.10.540.10">
    <property type="entry name" value="Acyl-CoA dehydrogenase/oxidase, N-terminal domain"/>
    <property type="match status" value="1"/>
</dbReference>
<dbReference type="Pfam" id="PF02771">
    <property type="entry name" value="Acyl-CoA_dh_N"/>
    <property type="match status" value="1"/>
</dbReference>
<dbReference type="SUPFAM" id="SSF56645">
    <property type="entry name" value="Acyl-CoA dehydrogenase NM domain-like"/>
    <property type="match status" value="1"/>
</dbReference>
<dbReference type="InterPro" id="IPR013786">
    <property type="entry name" value="AcylCoA_DH/ox_N"/>
</dbReference>
<name>A0A3S3BWB3_9NOCA</name>
<dbReference type="InterPro" id="IPR009075">
    <property type="entry name" value="AcylCo_DH/oxidase_C"/>
</dbReference>
<dbReference type="GO" id="GO:0003995">
    <property type="term" value="F:acyl-CoA dehydrogenase activity"/>
    <property type="evidence" value="ECO:0007669"/>
    <property type="project" value="InterPro"/>
</dbReference>
<dbReference type="FunFam" id="1.20.140.10:FF:000001">
    <property type="entry name" value="Acyl-CoA dehydrogenase"/>
    <property type="match status" value="1"/>
</dbReference>
<evidence type="ECO:0000256" key="1">
    <source>
        <dbReference type="ARBA" id="ARBA00001974"/>
    </source>
</evidence>
<gene>
    <name evidence="11" type="ORF">EGT67_06435</name>
</gene>
<comment type="caution">
    <text evidence="11">The sequence shown here is derived from an EMBL/GenBank/DDBJ whole genome shotgun (WGS) entry which is preliminary data.</text>
</comment>
<dbReference type="GO" id="GO:0050660">
    <property type="term" value="F:flavin adenine dinucleotide binding"/>
    <property type="evidence" value="ECO:0007669"/>
    <property type="project" value="InterPro"/>
</dbReference>
<keyword evidence="3 7" id="KW-0285">Flavoprotein</keyword>
<evidence type="ECO:0000256" key="2">
    <source>
        <dbReference type="ARBA" id="ARBA00009347"/>
    </source>
</evidence>
<dbReference type="Pfam" id="PF02770">
    <property type="entry name" value="Acyl-CoA_dh_M"/>
    <property type="match status" value="1"/>
</dbReference>
<evidence type="ECO:0000256" key="6">
    <source>
        <dbReference type="ARBA" id="ARBA00052546"/>
    </source>
</evidence>
<protein>
    <submittedName>
        <fullName evidence="11">Acyl-CoA dehydrogenase</fullName>
    </submittedName>
</protein>
<comment type="cofactor">
    <cofactor evidence="1 7">
        <name>FAD</name>
        <dbReference type="ChEBI" id="CHEBI:57692"/>
    </cofactor>
</comment>